<keyword evidence="2" id="KW-0472">Membrane</keyword>
<proteinExistence type="predicted"/>
<feature type="transmembrane region" description="Helical" evidence="2">
    <location>
        <begin position="6"/>
        <end position="26"/>
    </location>
</feature>
<sequence>MVSVIGSAILFVIVVALCSMTFSRYVNSRRHRQLRRASISANDDLHLVSSQSPEGASPADNIPTIAQAVAQDPQLSLSAVNTPQKPMTTPNTKKVCMHRRSPHLISYTNDSDVEDEVRAASGFRWKQLLLPARQIAFRRRDSESAAGEGHKLDSLSVSPSRPIVFGDGEEKDGADRVSMRVVLTPPSPEVWTPLREEDTSAIEEVEVIIENEVT</sequence>
<evidence type="ECO:0000256" key="2">
    <source>
        <dbReference type="SAM" id="Phobius"/>
    </source>
</evidence>
<comment type="caution">
    <text evidence="3">The sequence shown here is derived from an EMBL/GenBank/DDBJ whole genome shotgun (WGS) entry which is preliminary data.</text>
</comment>
<name>A0A8H5FBR5_9AGAR</name>
<feature type="compositionally biased region" description="Basic and acidic residues" evidence="1">
    <location>
        <begin position="141"/>
        <end position="153"/>
    </location>
</feature>
<organism evidence="3 4">
    <name type="scientific">Psilocybe cf. subviscida</name>
    <dbReference type="NCBI Taxonomy" id="2480587"/>
    <lineage>
        <taxon>Eukaryota</taxon>
        <taxon>Fungi</taxon>
        <taxon>Dikarya</taxon>
        <taxon>Basidiomycota</taxon>
        <taxon>Agaricomycotina</taxon>
        <taxon>Agaricomycetes</taxon>
        <taxon>Agaricomycetidae</taxon>
        <taxon>Agaricales</taxon>
        <taxon>Agaricineae</taxon>
        <taxon>Strophariaceae</taxon>
        <taxon>Psilocybe</taxon>
    </lineage>
</organism>
<dbReference type="AlphaFoldDB" id="A0A8H5FBR5"/>
<evidence type="ECO:0000313" key="3">
    <source>
        <dbReference type="EMBL" id="KAF5331019.1"/>
    </source>
</evidence>
<accession>A0A8H5FBR5</accession>
<keyword evidence="2" id="KW-0812">Transmembrane</keyword>
<dbReference type="EMBL" id="JAACJJ010000001">
    <property type="protein sequence ID" value="KAF5331019.1"/>
    <property type="molecule type" value="Genomic_DNA"/>
</dbReference>
<gene>
    <name evidence="3" type="ORF">D9619_005589</name>
</gene>
<feature type="region of interest" description="Disordered" evidence="1">
    <location>
        <begin position="141"/>
        <end position="177"/>
    </location>
</feature>
<reference evidence="3 4" key="1">
    <citation type="journal article" date="2020" name="ISME J.">
        <title>Uncovering the hidden diversity of litter-decomposition mechanisms in mushroom-forming fungi.</title>
        <authorList>
            <person name="Floudas D."/>
            <person name="Bentzer J."/>
            <person name="Ahren D."/>
            <person name="Johansson T."/>
            <person name="Persson P."/>
            <person name="Tunlid A."/>
        </authorList>
    </citation>
    <scope>NUCLEOTIDE SEQUENCE [LARGE SCALE GENOMIC DNA]</scope>
    <source>
        <strain evidence="3 4">CBS 101986</strain>
    </source>
</reference>
<evidence type="ECO:0000313" key="4">
    <source>
        <dbReference type="Proteomes" id="UP000567179"/>
    </source>
</evidence>
<dbReference type="OrthoDB" id="1703350at2759"/>
<keyword evidence="2" id="KW-1133">Transmembrane helix</keyword>
<protein>
    <submittedName>
        <fullName evidence="3">Uncharacterized protein</fullName>
    </submittedName>
</protein>
<evidence type="ECO:0000256" key="1">
    <source>
        <dbReference type="SAM" id="MobiDB-lite"/>
    </source>
</evidence>
<dbReference type="Proteomes" id="UP000567179">
    <property type="component" value="Unassembled WGS sequence"/>
</dbReference>
<keyword evidence="4" id="KW-1185">Reference proteome</keyword>